<proteinExistence type="predicted"/>
<dbReference type="AlphaFoldDB" id="A0A9Q0AMK2"/>
<evidence type="ECO:0000313" key="2">
    <source>
        <dbReference type="Proteomes" id="UP000829685"/>
    </source>
</evidence>
<organism evidence="1 2">
    <name type="scientific">Neoarthrinium moseri</name>
    <dbReference type="NCBI Taxonomy" id="1658444"/>
    <lineage>
        <taxon>Eukaryota</taxon>
        <taxon>Fungi</taxon>
        <taxon>Dikarya</taxon>
        <taxon>Ascomycota</taxon>
        <taxon>Pezizomycotina</taxon>
        <taxon>Sordariomycetes</taxon>
        <taxon>Xylariomycetidae</taxon>
        <taxon>Amphisphaeriales</taxon>
        <taxon>Apiosporaceae</taxon>
        <taxon>Neoarthrinium</taxon>
    </lineage>
</organism>
<evidence type="ECO:0000313" key="1">
    <source>
        <dbReference type="EMBL" id="KAI1871827.1"/>
    </source>
</evidence>
<keyword evidence="2" id="KW-1185">Reference proteome</keyword>
<comment type="caution">
    <text evidence="1">The sequence shown here is derived from an EMBL/GenBank/DDBJ whole genome shotgun (WGS) entry which is preliminary data.</text>
</comment>
<accession>A0A9Q0AMK2</accession>
<reference evidence="1" key="1">
    <citation type="submission" date="2021-03" db="EMBL/GenBank/DDBJ databases">
        <title>Revisited historic fungal species revealed as producer of novel bioactive compounds through whole genome sequencing and comparative genomics.</title>
        <authorList>
            <person name="Vignolle G.A."/>
            <person name="Hochenegger N."/>
            <person name="Mach R.L."/>
            <person name="Mach-Aigner A.R."/>
            <person name="Javad Rahimi M."/>
            <person name="Salim K.A."/>
            <person name="Chan C.M."/>
            <person name="Lim L.B.L."/>
            <person name="Cai F."/>
            <person name="Druzhinina I.S."/>
            <person name="U'Ren J.M."/>
            <person name="Derntl C."/>
        </authorList>
    </citation>
    <scope>NUCLEOTIDE SEQUENCE</scope>
    <source>
        <strain evidence="1">TUCIM 5799</strain>
    </source>
</reference>
<dbReference type="EMBL" id="JAFIMR010000012">
    <property type="protein sequence ID" value="KAI1871827.1"/>
    <property type="molecule type" value="Genomic_DNA"/>
</dbReference>
<dbReference type="Proteomes" id="UP000829685">
    <property type="component" value="Unassembled WGS sequence"/>
</dbReference>
<sequence>MVLLFFLIRPAVAAPKLKSTLTKSPPPGYEFQFDWPEEDKEKLQKCWNDSARYEFGEWKCGRWHFRRAGSLWHDPYDCWEGCSPLVNCAVSNSLESFKCEQSAGFLARCSSSWYLPGGNYDAGKKQC</sequence>
<name>A0A9Q0AMK2_9PEZI</name>
<gene>
    <name evidence="1" type="ORF">JX265_005813</name>
</gene>
<protein>
    <submittedName>
        <fullName evidence="1">Uncharacterized protein</fullName>
    </submittedName>
</protein>